<dbReference type="RefSeq" id="WP_036941861.1">
    <property type="nucleotide sequence ID" value="NZ_CP010341.1"/>
</dbReference>
<feature type="domain" description="UspA" evidence="1">
    <location>
        <begin position="20"/>
        <end position="166"/>
    </location>
</feature>
<evidence type="ECO:0000313" key="2">
    <source>
        <dbReference type="EMBL" id="CEP27201.1"/>
    </source>
</evidence>
<protein>
    <submittedName>
        <fullName evidence="2">Stress protein</fullName>
    </submittedName>
</protein>
<dbReference type="AlphaFoldDB" id="A0A068VT17"/>
<dbReference type="Pfam" id="PF00582">
    <property type="entry name" value="Usp"/>
    <property type="match status" value="1"/>
</dbReference>
<dbReference type="EMBL" id="LM676429">
    <property type="protein sequence ID" value="CEP27201.1"/>
    <property type="molecule type" value="Genomic_DNA"/>
</dbReference>
<evidence type="ECO:0000259" key="1">
    <source>
        <dbReference type="Pfam" id="PF00582"/>
    </source>
</evidence>
<dbReference type="GeneID" id="61221612"/>
<dbReference type="KEGG" id="pfre:RM25_1670"/>
<organism evidence="2">
    <name type="scientific">Propionibacterium freudenreichii subsp. freudenreichii</name>
    <dbReference type="NCBI Taxonomy" id="66712"/>
    <lineage>
        <taxon>Bacteria</taxon>
        <taxon>Bacillati</taxon>
        <taxon>Actinomycetota</taxon>
        <taxon>Actinomycetes</taxon>
        <taxon>Propionibacteriales</taxon>
        <taxon>Propionibacteriaceae</taxon>
        <taxon>Propionibacterium</taxon>
    </lineage>
</organism>
<gene>
    <name evidence="2" type="primary">usp</name>
    <name evidence="2" type="ORF">PFCIRM138_00170</name>
</gene>
<dbReference type="InterPro" id="IPR006016">
    <property type="entry name" value="UspA"/>
</dbReference>
<reference evidence="2" key="1">
    <citation type="submission" date="2014-08" db="EMBL/GenBank/DDBJ databases">
        <authorList>
            <person name="Falentin Helene"/>
        </authorList>
    </citation>
    <scope>NUCLEOTIDE SEQUENCE</scope>
</reference>
<dbReference type="SUPFAM" id="SSF52402">
    <property type="entry name" value="Adenine nucleotide alpha hydrolases-like"/>
    <property type="match status" value="1"/>
</dbReference>
<dbReference type="PATRIC" id="fig|66712.6.peg.1701"/>
<dbReference type="Gene3D" id="3.40.50.12370">
    <property type="match status" value="1"/>
</dbReference>
<proteinExistence type="predicted"/>
<dbReference type="CDD" id="cd00293">
    <property type="entry name" value="USP-like"/>
    <property type="match status" value="1"/>
</dbReference>
<accession>A0A068VT17</accession>
<sequence>MAKQVPQPSVERIVAPASHPLVVGVEPGTSELVVRTALSWAASLGAELYIGYADPTRITVAEYPDGTVRHTELDSDLPDDSWHDREKALTAELARVCHGSGVTWHFRYLAGRTDRALTHLARAVDASAFLIGAKGRGRRRDPLEFLRSSVGTQLAHHQHRPVILVPVSVVDWKEPLL</sequence>
<name>A0A068VT17_PROFF</name>